<evidence type="ECO:0000313" key="2">
    <source>
        <dbReference type="Proteomes" id="UP000238650"/>
    </source>
</evidence>
<sequence length="229" mass="25559">MSSTLATTSAVPDVDLLQFTPSREITPESATWAAANLADLPIVYTFHPERPVRQEADTTGTVFRLAFAIVASPSEKRHFNVHLHSGASSDDLKKAHRLIQEAKAGLFNGDMWRLREDGNWICRKWWEVRDGDHCNELRECHESGCVKLWHEWVGGEQFLGCELEGIDTGDYLVTGYRYDGKWAAGASMRADVPEGPAGLRMIQDLANDYAWMQAECDRLNNAPHAVSAA</sequence>
<dbReference type="RefSeq" id="WP_105805530.1">
    <property type="nucleotide sequence ID" value="NZ_MWZD01000017.1"/>
</dbReference>
<accession>A0A2S9QNA5</accession>
<dbReference type="EMBL" id="MWZD01000017">
    <property type="protein sequence ID" value="PRI11073.1"/>
    <property type="molecule type" value="Genomic_DNA"/>
</dbReference>
<keyword evidence="2" id="KW-1185">Reference proteome</keyword>
<reference evidence="1 2" key="1">
    <citation type="journal article" date="2017" name="New Microbes New Infect">
        <title>Genome sequence of 'Leucobacter massiliensis' sp. nov. isolated from human pharynx after travel to the 2014 Hajj.</title>
        <authorList>
            <person name="Leangapichart T."/>
            <person name="Gautret P."/>
            <person name="Nguyen T.T."/>
            <person name="Armstrong N."/>
            <person name="Rolain J.M."/>
        </authorList>
    </citation>
    <scope>NUCLEOTIDE SEQUENCE [LARGE SCALE GENOMIC DNA]</scope>
    <source>
        <strain evidence="1 2">122RC15</strain>
    </source>
</reference>
<comment type="caution">
    <text evidence="1">The sequence shown here is derived from an EMBL/GenBank/DDBJ whole genome shotgun (WGS) entry which is preliminary data.</text>
</comment>
<name>A0A2S9QNA5_9MICO</name>
<gene>
    <name evidence="1" type="ORF">B4915_09430</name>
</gene>
<dbReference type="AlphaFoldDB" id="A0A2S9QNA5"/>
<dbReference type="OrthoDB" id="4990743at2"/>
<evidence type="ECO:0000313" key="1">
    <source>
        <dbReference type="EMBL" id="PRI11073.1"/>
    </source>
</evidence>
<proteinExistence type="predicted"/>
<organism evidence="1 2">
    <name type="scientific">Leucobacter massiliensis</name>
    <dbReference type="NCBI Taxonomy" id="1686285"/>
    <lineage>
        <taxon>Bacteria</taxon>
        <taxon>Bacillati</taxon>
        <taxon>Actinomycetota</taxon>
        <taxon>Actinomycetes</taxon>
        <taxon>Micrococcales</taxon>
        <taxon>Microbacteriaceae</taxon>
        <taxon>Leucobacter</taxon>
    </lineage>
</organism>
<dbReference type="Proteomes" id="UP000238650">
    <property type="component" value="Unassembled WGS sequence"/>
</dbReference>
<protein>
    <submittedName>
        <fullName evidence="1">Uncharacterized protein</fullName>
    </submittedName>
</protein>